<sequence>MHRFHTVLFPREKSQATWQFLQDPLYSVIFAGNFLRDKINQQRSRTKKPNLFARDCVRFRDYDQLTLPGFLPQ</sequence>
<protein>
    <submittedName>
        <fullName evidence="1">Uncharacterized protein</fullName>
    </submittedName>
</protein>
<reference evidence="1" key="1">
    <citation type="journal article" date="2022" name="bioRxiv">
        <title>Sequencing and chromosome-scale assembly of the giantPleurodeles waltlgenome.</title>
        <authorList>
            <person name="Brown T."/>
            <person name="Elewa A."/>
            <person name="Iarovenko S."/>
            <person name="Subramanian E."/>
            <person name="Araus A.J."/>
            <person name="Petzold A."/>
            <person name="Susuki M."/>
            <person name="Suzuki K.-i.T."/>
            <person name="Hayashi T."/>
            <person name="Toyoda A."/>
            <person name="Oliveira C."/>
            <person name="Osipova E."/>
            <person name="Leigh N.D."/>
            <person name="Simon A."/>
            <person name="Yun M.H."/>
        </authorList>
    </citation>
    <scope>NUCLEOTIDE SEQUENCE</scope>
    <source>
        <strain evidence="1">20211129_DDA</strain>
        <tissue evidence="1">Liver</tissue>
    </source>
</reference>
<accession>A0AAV7W584</accession>
<evidence type="ECO:0000313" key="2">
    <source>
        <dbReference type="Proteomes" id="UP001066276"/>
    </source>
</evidence>
<gene>
    <name evidence="1" type="ORF">NDU88_003615</name>
</gene>
<proteinExistence type="predicted"/>
<evidence type="ECO:0000313" key="1">
    <source>
        <dbReference type="EMBL" id="KAJ1208229.1"/>
    </source>
</evidence>
<name>A0AAV7W584_PLEWA</name>
<keyword evidence="2" id="KW-1185">Reference proteome</keyword>
<organism evidence="1 2">
    <name type="scientific">Pleurodeles waltl</name>
    <name type="common">Iberian ribbed newt</name>
    <dbReference type="NCBI Taxonomy" id="8319"/>
    <lineage>
        <taxon>Eukaryota</taxon>
        <taxon>Metazoa</taxon>
        <taxon>Chordata</taxon>
        <taxon>Craniata</taxon>
        <taxon>Vertebrata</taxon>
        <taxon>Euteleostomi</taxon>
        <taxon>Amphibia</taxon>
        <taxon>Batrachia</taxon>
        <taxon>Caudata</taxon>
        <taxon>Salamandroidea</taxon>
        <taxon>Salamandridae</taxon>
        <taxon>Pleurodelinae</taxon>
        <taxon>Pleurodeles</taxon>
    </lineage>
</organism>
<dbReference type="AlphaFoldDB" id="A0AAV7W584"/>
<comment type="caution">
    <text evidence="1">The sequence shown here is derived from an EMBL/GenBank/DDBJ whole genome shotgun (WGS) entry which is preliminary data.</text>
</comment>
<dbReference type="EMBL" id="JANPWB010000002">
    <property type="protein sequence ID" value="KAJ1208229.1"/>
    <property type="molecule type" value="Genomic_DNA"/>
</dbReference>
<dbReference type="Proteomes" id="UP001066276">
    <property type="component" value="Chromosome 1_2"/>
</dbReference>